<comment type="caution">
    <text evidence="3">The sequence shown here is derived from an EMBL/GenBank/DDBJ whole genome shotgun (WGS) entry which is preliminary data.</text>
</comment>
<dbReference type="SUPFAM" id="SSF56112">
    <property type="entry name" value="Protein kinase-like (PK-like)"/>
    <property type="match status" value="1"/>
</dbReference>
<dbReference type="InterPro" id="IPR011009">
    <property type="entry name" value="Kinase-like_dom_sf"/>
</dbReference>
<evidence type="ECO:0000256" key="1">
    <source>
        <dbReference type="SAM" id="MobiDB-lite"/>
    </source>
</evidence>
<dbReference type="Proteomes" id="UP001150538">
    <property type="component" value="Unassembled WGS sequence"/>
</dbReference>
<dbReference type="InterPro" id="IPR040976">
    <property type="entry name" value="Pkinase_fungal"/>
</dbReference>
<feature type="domain" description="Protein kinase" evidence="2">
    <location>
        <begin position="275"/>
        <end position="572"/>
    </location>
</feature>
<dbReference type="EMBL" id="JANBPU010000159">
    <property type="protein sequence ID" value="KAJ1915187.1"/>
    <property type="molecule type" value="Genomic_DNA"/>
</dbReference>
<feature type="region of interest" description="Disordered" evidence="1">
    <location>
        <begin position="594"/>
        <end position="617"/>
    </location>
</feature>
<proteinExistence type="predicted"/>
<reference evidence="3" key="1">
    <citation type="submission" date="2022-07" db="EMBL/GenBank/DDBJ databases">
        <title>Phylogenomic reconstructions and comparative analyses of Kickxellomycotina fungi.</title>
        <authorList>
            <person name="Reynolds N.K."/>
            <person name="Stajich J.E."/>
            <person name="Barry K."/>
            <person name="Grigoriev I.V."/>
            <person name="Crous P."/>
            <person name="Smith M.E."/>
        </authorList>
    </citation>
    <scope>NUCLEOTIDE SEQUENCE</scope>
    <source>
        <strain evidence="3">NBRC 100468</strain>
    </source>
</reference>
<dbReference type="GO" id="GO:0005524">
    <property type="term" value="F:ATP binding"/>
    <property type="evidence" value="ECO:0007669"/>
    <property type="project" value="InterPro"/>
</dbReference>
<name>A0A9W7ZZR5_9FUNG</name>
<gene>
    <name evidence="3" type="ORF">H4219_004458</name>
</gene>
<keyword evidence="4" id="KW-1185">Reference proteome</keyword>
<accession>A0A9W7ZZR5</accession>
<protein>
    <recommendedName>
        <fullName evidence="2">Protein kinase domain-containing protein</fullName>
    </recommendedName>
</protein>
<evidence type="ECO:0000313" key="3">
    <source>
        <dbReference type="EMBL" id="KAJ1915187.1"/>
    </source>
</evidence>
<evidence type="ECO:0000313" key="4">
    <source>
        <dbReference type="Proteomes" id="UP001150538"/>
    </source>
</evidence>
<dbReference type="Pfam" id="PF17667">
    <property type="entry name" value="Pkinase_fungal"/>
    <property type="match status" value="2"/>
</dbReference>
<dbReference type="GO" id="GO:0004672">
    <property type="term" value="F:protein kinase activity"/>
    <property type="evidence" value="ECO:0007669"/>
    <property type="project" value="InterPro"/>
</dbReference>
<dbReference type="Gene3D" id="1.10.510.10">
    <property type="entry name" value="Transferase(Phosphotransferase) domain 1"/>
    <property type="match status" value="1"/>
</dbReference>
<dbReference type="InterPro" id="IPR000719">
    <property type="entry name" value="Prot_kinase_dom"/>
</dbReference>
<dbReference type="OrthoDB" id="2747778at2759"/>
<feature type="compositionally biased region" description="Basic residues" evidence="1">
    <location>
        <begin position="601"/>
        <end position="617"/>
    </location>
</feature>
<evidence type="ECO:0000259" key="2">
    <source>
        <dbReference type="PROSITE" id="PS50011"/>
    </source>
</evidence>
<dbReference type="InterPro" id="IPR008266">
    <property type="entry name" value="Tyr_kinase_AS"/>
</dbReference>
<dbReference type="PROSITE" id="PS00109">
    <property type="entry name" value="PROTEIN_KINASE_TYR"/>
    <property type="match status" value="1"/>
</dbReference>
<organism evidence="3 4">
    <name type="scientific">Mycoemilia scoparia</name>
    <dbReference type="NCBI Taxonomy" id="417184"/>
    <lineage>
        <taxon>Eukaryota</taxon>
        <taxon>Fungi</taxon>
        <taxon>Fungi incertae sedis</taxon>
        <taxon>Zoopagomycota</taxon>
        <taxon>Kickxellomycotina</taxon>
        <taxon>Kickxellomycetes</taxon>
        <taxon>Kickxellales</taxon>
        <taxon>Kickxellaceae</taxon>
        <taxon>Mycoemilia</taxon>
    </lineage>
</organism>
<dbReference type="AlphaFoldDB" id="A0A9W7ZZR5"/>
<sequence>MKSKDAQKELESQIEGKVEVTICQAIWERCGLGKRFNQFRETKIDDVEACVNAIRKKQSEIDKALNQPNIRPEKKIENALIVVNEVMSAEAKSIGLDVKLEWAIGGNRAVIGSSIKPDGALQCKGIERMEWRYLASILEVKTRDTEPTIPNLAQCSNYVQRCWSAMPRKFVLALVVMRDTLYLTYWDRGEIISMAKAGPIIPSNSTEDSKMILEGITTLLFTTMLSEQDLGLIFPKPPGPSRMLILNKGNSKIPLSGFDDDKKHDALILKNIQPFQSPRKLQGRAIWVTRATSETPISIQSSDIQAIKVFVKFNLQQYNRRMQTEIDILKSLAVVKNKSISQPYYTRKLGSHHEFKCEIMVFPDYGIPVDEYLVRIAYDGGLNAERIRSIFGMVHGVIIDTEKFGILHRDISAANIIVRYDQVTGQDIVTVIDWGYAFAKNPKSKHLSHEDFQITGTTPFMSIRMLRMFEGRSWLDDDESNFNDMAYSVARVYSGGKSIDKNPYWNYSHIEQYPLERAKSLLSFSAFSMSCFSVQEKNIDSEITKLLFECYETLFGGGISVQLFLADKDDFRLEKSDEIRSRLSDIFGISNDASATASKAKSPKKTRKRRRTATTNN</sequence>
<dbReference type="PROSITE" id="PS50011">
    <property type="entry name" value="PROTEIN_KINASE_DOM"/>
    <property type="match status" value="1"/>
</dbReference>